<feature type="region of interest" description="Disordered" evidence="2">
    <location>
        <begin position="54"/>
        <end position="77"/>
    </location>
</feature>
<gene>
    <name evidence="3" type="ORF">Pla8534_51890</name>
</gene>
<dbReference type="EMBL" id="CP036433">
    <property type="protein sequence ID" value="QDU97343.1"/>
    <property type="molecule type" value="Genomic_DNA"/>
</dbReference>
<accession>A0A518DZS9</accession>
<keyword evidence="4" id="KW-1185">Reference proteome</keyword>
<evidence type="ECO:0000313" key="4">
    <source>
        <dbReference type="Proteomes" id="UP000317648"/>
    </source>
</evidence>
<dbReference type="KEGG" id="lcre:Pla8534_51890"/>
<dbReference type="RefSeq" id="WP_145056128.1">
    <property type="nucleotide sequence ID" value="NZ_CP036433.1"/>
</dbReference>
<organism evidence="3 4">
    <name type="scientific">Lignipirellula cremea</name>
    <dbReference type="NCBI Taxonomy" id="2528010"/>
    <lineage>
        <taxon>Bacteria</taxon>
        <taxon>Pseudomonadati</taxon>
        <taxon>Planctomycetota</taxon>
        <taxon>Planctomycetia</taxon>
        <taxon>Pirellulales</taxon>
        <taxon>Pirellulaceae</taxon>
        <taxon>Lignipirellula</taxon>
    </lineage>
</organism>
<feature type="coiled-coil region" evidence="1">
    <location>
        <begin position="168"/>
        <end position="217"/>
    </location>
</feature>
<reference evidence="3 4" key="1">
    <citation type="submission" date="2019-02" db="EMBL/GenBank/DDBJ databases">
        <title>Deep-cultivation of Planctomycetes and their phenomic and genomic characterization uncovers novel biology.</title>
        <authorList>
            <person name="Wiegand S."/>
            <person name="Jogler M."/>
            <person name="Boedeker C."/>
            <person name="Pinto D."/>
            <person name="Vollmers J."/>
            <person name="Rivas-Marin E."/>
            <person name="Kohn T."/>
            <person name="Peeters S.H."/>
            <person name="Heuer A."/>
            <person name="Rast P."/>
            <person name="Oberbeckmann S."/>
            <person name="Bunk B."/>
            <person name="Jeske O."/>
            <person name="Meyerdierks A."/>
            <person name="Storesund J.E."/>
            <person name="Kallscheuer N."/>
            <person name="Luecker S."/>
            <person name="Lage O.M."/>
            <person name="Pohl T."/>
            <person name="Merkel B.J."/>
            <person name="Hornburger P."/>
            <person name="Mueller R.-W."/>
            <person name="Bruemmer F."/>
            <person name="Labrenz M."/>
            <person name="Spormann A.M."/>
            <person name="Op den Camp H."/>
            <person name="Overmann J."/>
            <person name="Amann R."/>
            <person name="Jetten M.S.M."/>
            <person name="Mascher T."/>
            <person name="Medema M.H."/>
            <person name="Devos D.P."/>
            <person name="Kaster A.-K."/>
            <person name="Ovreas L."/>
            <person name="Rohde M."/>
            <person name="Galperin M.Y."/>
            <person name="Jogler C."/>
        </authorList>
    </citation>
    <scope>NUCLEOTIDE SEQUENCE [LARGE SCALE GENOMIC DNA]</scope>
    <source>
        <strain evidence="3 4">Pla85_3_4</strain>
    </source>
</reference>
<dbReference type="Proteomes" id="UP000317648">
    <property type="component" value="Chromosome"/>
</dbReference>
<name>A0A518DZS9_9BACT</name>
<proteinExistence type="predicted"/>
<dbReference type="OrthoDB" id="213467at2"/>
<evidence type="ECO:0000256" key="1">
    <source>
        <dbReference type="SAM" id="Coils"/>
    </source>
</evidence>
<evidence type="ECO:0000256" key="2">
    <source>
        <dbReference type="SAM" id="MobiDB-lite"/>
    </source>
</evidence>
<dbReference type="AlphaFoldDB" id="A0A518DZS9"/>
<sequence length="225" mass="25755">MPRLSLRMYGRKLLLGVSLASLLIVPALMVSALCVSGLDSAALAQSPGSQKSEVKVSTAGGLAQAPQSSQRSAKSRSFVVTPEREAAALSFVREHHKQLADLLVALERTNQREYKRAIRDLSRHCERMAQVRERDPRLYALELESWKSRSRIQLLVARLRMDESPEFRQQLRDELEKLADQRLALLKHSQARLQERLNTVERQIEEHTRNRESLIDTQLRELKIK</sequence>
<evidence type="ECO:0000313" key="3">
    <source>
        <dbReference type="EMBL" id="QDU97343.1"/>
    </source>
</evidence>
<keyword evidence="1" id="KW-0175">Coiled coil</keyword>
<protein>
    <submittedName>
        <fullName evidence="3">Uncharacterized protein</fullName>
    </submittedName>
</protein>